<keyword evidence="3" id="KW-0479">Metal-binding</keyword>
<evidence type="ECO:0000256" key="4">
    <source>
        <dbReference type="ARBA" id="ARBA00022982"/>
    </source>
</evidence>
<dbReference type="PANTHER" id="PTHR33751:SF9">
    <property type="entry name" value="CYTOCHROME C4"/>
    <property type="match status" value="1"/>
</dbReference>
<dbReference type="InterPro" id="IPR050597">
    <property type="entry name" value="Cytochrome_c_Oxidase_Subunit"/>
</dbReference>
<evidence type="ECO:0000256" key="6">
    <source>
        <dbReference type="SAM" id="Phobius"/>
    </source>
</evidence>
<dbReference type="GO" id="GO:0020037">
    <property type="term" value="F:heme binding"/>
    <property type="evidence" value="ECO:0007669"/>
    <property type="project" value="InterPro"/>
</dbReference>
<dbReference type="Gene3D" id="1.10.760.10">
    <property type="entry name" value="Cytochrome c-like domain"/>
    <property type="match status" value="2"/>
</dbReference>
<dbReference type="GO" id="GO:0046872">
    <property type="term" value="F:metal ion binding"/>
    <property type="evidence" value="ECO:0007669"/>
    <property type="project" value="UniProtKB-KW"/>
</dbReference>
<keyword evidence="4" id="KW-0249">Electron transport</keyword>
<sequence>MQDLYLLAIAQKTIGYVIAVLLLIAFVVAIAINVRKGRAEVGSEVELAPNRKPYMNDEELETKKLDRTLGLGLVALGVIALTLPLYWLAEPGRQEGMVERFEDVAISRGEEIYVNGAQCAGCHGPKGIGGVASYTILDPVTGAYVDQVQWKSPALDTIMYRYTPEQVTYILNYGRGYSPMPAWGAPGGGPLTEQQIAEVIAYLTSIQLPAAESQLAVQKELDKTCAADADNNCTIPGGMYKTLGEAVFNLGYSDGFAGGAYSCGRCHTTGWSFGQAKVAGGGAMGPNLTGGSEIRQFPVAAQQEAFVSAYPKMGTAYGTAGWSSGRMGSFGTNPNAQDPKTAIMNPDQVMLTPAQIAAVVAYERSL</sequence>
<feature type="domain" description="Cytochrome c" evidence="7">
    <location>
        <begin position="239"/>
        <end position="366"/>
    </location>
</feature>
<dbReference type="AlphaFoldDB" id="A0A6J6CUE2"/>
<organism evidence="8">
    <name type="scientific">freshwater metagenome</name>
    <dbReference type="NCBI Taxonomy" id="449393"/>
    <lineage>
        <taxon>unclassified sequences</taxon>
        <taxon>metagenomes</taxon>
        <taxon>ecological metagenomes</taxon>
    </lineage>
</organism>
<dbReference type="SUPFAM" id="SSF46626">
    <property type="entry name" value="Cytochrome c"/>
    <property type="match status" value="2"/>
</dbReference>
<keyword evidence="5" id="KW-0408">Iron</keyword>
<gene>
    <name evidence="8" type="ORF">UFOPK1495_01058</name>
</gene>
<evidence type="ECO:0000256" key="2">
    <source>
        <dbReference type="ARBA" id="ARBA00022617"/>
    </source>
</evidence>
<feature type="transmembrane region" description="Helical" evidence="6">
    <location>
        <begin position="14"/>
        <end position="34"/>
    </location>
</feature>
<dbReference type="PANTHER" id="PTHR33751">
    <property type="entry name" value="CBB3-TYPE CYTOCHROME C OXIDASE SUBUNIT FIXP"/>
    <property type="match status" value="1"/>
</dbReference>
<evidence type="ECO:0000256" key="5">
    <source>
        <dbReference type="ARBA" id="ARBA00023004"/>
    </source>
</evidence>
<dbReference type="Pfam" id="PF13442">
    <property type="entry name" value="Cytochrome_CBB3"/>
    <property type="match status" value="1"/>
</dbReference>
<keyword evidence="2" id="KW-0349">Heme</keyword>
<reference evidence="8" key="1">
    <citation type="submission" date="2020-05" db="EMBL/GenBank/DDBJ databases">
        <authorList>
            <person name="Chiriac C."/>
            <person name="Salcher M."/>
            <person name="Ghai R."/>
            <person name="Kavagutti S V."/>
        </authorList>
    </citation>
    <scope>NUCLEOTIDE SEQUENCE</scope>
</reference>
<feature type="transmembrane region" description="Helical" evidence="6">
    <location>
        <begin position="69"/>
        <end position="89"/>
    </location>
</feature>
<dbReference type="EMBL" id="CAEZSU010000106">
    <property type="protein sequence ID" value="CAB4553823.1"/>
    <property type="molecule type" value="Genomic_DNA"/>
</dbReference>
<keyword evidence="6" id="KW-0812">Transmembrane</keyword>
<keyword evidence="6" id="KW-1133">Transmembrane helix</keyword>
<name>A0A6J6CUE2_9ZZZZ</name>
<dbReference type="InterPro" id="IPR036909">
    <property type="entry name" value="Cyt_c-like_dom_sf"/>
</dbReference>
<evidence type="ECO:0000256" key="3">
    <source>
        <dbReference type="ARBA" id="ARBA00022723"/>
    </source>
</evidence>
<keyword evidence="1" id="KW-0813">Transport</keyword>
<proteinExistence type="predicted"/>
<dbReference type="GO" id="GO:0009055">
    <property type="term" value="F:electron transfer activity"/>
    <property type="evidence" value="ECO:0007669"/>
    <property type="project" value="InterPro"/>
</dbReference>
<evidence type="ECO:0000256" key="1">
    <source>
        <dbReference type="ARBA" id="ARBA00022448"/>
    </source>
</evidence>
<dbReference type="InterPro" id="IPR009056">
    <property type="entry name" value="Cyt_c-like_dom"/>
</dbReference>
<feature type="domain" description="Cytochrome c" evidence="7">
    <location>
        <begin position="104"/>
        <end position="207"/>
    </location>
</feature>
<dbReference type="PROSITE" id="PS51007">
    <property type="entry name" value="CYTC"/>
    <property type="match status" value="2"/>
</dbReference>
<accession>A0A6J6CUE2</accession>
<protein>
    <submittedName>
        <fullName evidence="8">Unannotated protein</fullName>
    </submittedName>
</protein>
<evidence type="ECO:0000259" key="7">
    <source>
        <dbReference type="PROSITE" id="PS51007"/>
    </source>
</evidence>
<evidence type="ECO:0000313" key="8">
    <source>
        <dbReference type="EMBL" id="CAB4553823.1"/>
    </source>
</evidence>
<keyword evidence="6" id="KW-0472">Membrane</keyword>